<dbReference type="InterPro" id="IPR043749">
    <property type="entry name" value="DUF5694"/>
</dbReference>
<keyword evidence="2" id="KW-1185">Reference proteome</keyword>
<reference evidence="1 2" key="1">
    <citation type="submission" date="2023-12" db="EMBL/GenBank/DDBJ databases">
        <title>Genome sequencing and assembly of bacterial species from a model synthetic community.</title>
        <authorList>
            <person name="Hogle S.L."/>
        </authorList>
    </citation>
    <scope>NUCLEOTIDE SEQUENCE [LARGE SCALE GENOMIC DNA]</scope>
    <source>
        <strain evidence="1 2">HAMBI_3031</strain>
    </source>
</reference>
<organism evidence="1 2">
    <name type="scientific">Niabella yanshanensis</name>
    <dbReference type="NCBI Taxonomy" id="577386"/>
    <lineage>
        <taxon>Bacteria</taxon>
        <taxon>Pseudomonadati</taxon>
        <taxon>Bacteroidota</taxon>
        <taxon>Chitinophagia</taxon>
        <taxon>Chitinophagales</taxon>
        <taxon>Chitinophagaceae</taxon>
        <taxon>Niabella</taxon>
    </lineage>
</organism>
<evidence type="ECO:0000313" key="2">
    <source>
        <dbReference type="Proteomes" id="UP001325680"/>
    </source>
</evidence>
<name>A0ABZ0W1Y9_9BACT</name>
<dbReference type="RefSeq" id="WP_162817963.1">
    <property type="nucleotide sequence ID" value="NZ_CP139960.1"/>
</dbReference>
<sequence>MKYSFLFFLLAPFNTYAQKVNVLLIGVAHNYSKSPRQDLSNLYAQVRNFKPTAFFGEFLSKEDERLVMDYWCKEDNMKRLKTLRNNRDIKTDRLSITIDSLKTRVISNPENYRLKADLAHAFYLNQDVSNAHYQYWQVWNHLKKFPNIQLENYVSTLLSPDSDTTGRSMRRLKTSEYALIAFPLMQEMNIRELLPMDCQDYDLNWSASALAFYARFEAFKKDTTASYAKELEALLTKRIKGFEAVSDIEKESTRFTEWLNTNEASAILASGDFYFPELYDLKDFPKEEILSQIHWWLMRNKGMCENVVNTARALGHQKVVVIAGANHRKYMQDIFEKMPGVAVKNINNTQ</sequence>
<protein>
    <submittedName>
        <fullName evidence="1">DUF5694 domain-containing protein</fullName>
    </submittedName>
</protein>
<dbReference type="EMBL" id="CP139960">
    <property type="protein sequence ID" value="WQD37278.1"/>
    <property type="molecule type" value="Genomic_DNA"/>
</dbReference>
<evidence type="ECO:0000313" key="1">
    <source>
        <dbReference type="EMBL" id="WQD37278.1"/>
    </source>
</evidence>
<proteinExistence type="predicted"/>
<dbReference type="Proteomes" id="UP001325680">
    <property type="component" value="Chromosome"/>
</dbReference>
<dbReference type="Pfam" id="PF18950">
    <property type="entry name" value="DUF5694"/>
    <property type="match status" value="1"/>
</dbReference>
<gene>
    <name evidence="1" type="ORF">U0035_16535</name>
</gene>
<accession>A0ABZ0W1Y9</accession>